<organism evidence="1 2">
    <name type="scientific">Melia azedarach</name>
    <name type="common">Chinaberry tree</name>
    <dbReference type="NCBI Taxonomy" id="155640"/>
    <lineage>
        <taxon>Eukaryota</taxon>
        <taxon>Viridiplantae</taxon>
        <taxon>Streptophyta</taxon>
        <taxon>Embryophyta</taxon>
        <taxon>Tracheophyta</taxon>
        <taxon>Spermatophyta</taxon>
        <taxon>Magnoliopsida</taxon>
        <taxon>eudicotyledons</taxon>
        <taxon>Gunneridae</taxon>
        <taxon>Pentapetalae</taxon>
        <taxon>rosids</taxon>
        <taxon>malvids</taxon>
        <taxon>Sapindales</taxon>
        <taxon>Meliaceae</taxon>
        <taxon>Melia</taxon>
    </lineage>
</organism>
<protein>
    <submittedName>
        <fullName evidence="1">Glutamate receptor</fullName>
    </submittedName>
</protein>
<name>A0ACC1WWQ0_MELAZ</name>
<proteinExistence type="predicted"/>
<accession>A0ACC1WWQ0</accession>
<evidence type="ECO:0000313" key="1">
    <source>
        <dbReference type="EMBL" id="KAJ4703591.1"/>
    </source>
</evidence>
<dbReference type="EMBL" id="CM051406">
    <property type="protein sequence ID" value="KAJ4703591.1"/>
    <property type="molecule type" value="Genomic_DNA"/>
</dbReference>
<keyword evidence="2" id="KW-1185">Reference proteome</keyword>
<comment type="caution">
    <text evidence="1">The sequence shown here is derived from an EMBL/GenBank/DDBJ whole genome shotgun (WGS) entry which is preliminary data.</text>
</comment>
<keyword evidence="1" id="KW-0675">Receptor</keyword>
<gene>
    <name evidence="1" type="ORF">OWV82_023471</name>
</gene>
<sequence length="936" mass="106802">MYRMHMNFVYTVESRFPLPHTPVIRVPRPLFFSLVLITFLLFFSHGVKAAIKNNDEITKIGAIVDVHSHIGKEEITAMKIAVQNFNIKSTNHKLSLRIRDHRRDPFQAAMAAEELIKKKKVKVIIGMETWEAAAVVADIASRAEVPVLSFAAPAITPPSISLRWPFLIRMASDDSEQMKGIAALAQFYNWRRVVAIYEDNAYGGNSGKLALLSEVLQKSSSEVESRLVLPPISSISNPKDFVQRELNKVQEKQSRVFIVLQASLPMTIHLFSQAKKMGLVGKDSVWIVTDTIANSLDSLNTSAISSMEGTLGLKNYYSENGRSYQEFSAQFRRNFTNEYPEEDYFQPGFHALRAHDSITIIAQAIRRLTSNVSSPKMLLENILSRNFSGLSGQICFRDGKILNGETLQIVNVVGKKYKELDFRLPKSASSSERDAGDVAEGLGDSVLWPGDLKRNPKGWVIPTKEKPIRIGVPKTTFFEKFVKITSVGNLSNENKLQFDGFSIELFRKVVAILDYDLPYDFVQHDGDYDSLISGVYDQVYDAAVGDLTILGNRTKNVEFTQPYMESGLSLIVAAKQEESTWMFLKPFTWEMWAVTGATFIYTMFIVWLLEHQSNPEFRGTLKNQISTTLWFTFSTVFFAHREKIGSNLTRVVVVLWLFVVFVLTSSYTASLSSLLTVRRLEPNVTDIQFLQKNNWKVGCVNDSFLQNYLENVLKFKPQNIITFSNIESNYIQYFKSNSIDALFLERPYERLFLDKYCKKYTTTNTFKFGGFGFAFQKGSPIALDVSRAILDLAENGTIEELEKHWFRPLPECSNDERFNTRPENLTLHSFWGLYIVYGATSFICFLLFLMRLLNNFWCHRETYQTNITFWNKTATRIAGYLHHGNQRTNINPGERAPQNLQVPRADETNSSRWEYVLSPSEIPENHQASSPEMEMP</sequence>
<reference evidence="1 2" key="1">
    <citation type="journal article" date="2023" name="Science">
        <title>Complex scaffold remodeling in plant triterpene biosynthesis.</title>
        <authorList>
            <person name="De La Pena R."/>
            <person name="Hodgson H."/>
            <person name="Liu J.C."/>
            <person name="Stephenson M.J."/>
            <person name="Martin A.C."/>
            <person name="Owen C."/>
            <person name="Harkess A."/>
            <person name="Leebens-Mack J."/>
            <person name="Jimenez L.E."/>
            <person name="Osbourn A."/>
            <person name="Sattely E.S."/>
        </authorList>
    </citation>
    <scope>NUCLEOTIDE SEQUENCE [LARGE SCALE GENOMIC DNA]</scope>
    <source>
        <strain evidence="2">cv. JPN11</strain>
        <tissue evidence="1">Leaf</tissue>
    </source>
</reference>
<dbReference type="Proteomes" id="UP001164539">
    <property type="component" value="Chromosome 13"/>
</dbReference>
<evidence type="ECO:0000313" key="2">
    <source>
        <dbReference type="Proteomes" id="UP001164539"/>
    </source>
</evidence>